<reference evidence="3 4" key="1">
    <citation type="submission" date="2017-09" db="EMBL/GenBank/DDBJ databases">
        <authorList>
            <person name="Ehlers B."/>
            <person name="Leendertz F.H."/>
        </authorList>
    </citation>
    <scope>NUCLEOTIDE SEQUENCE [LARGE SCALE GENOMIC DNA]</scope>
    <source>
        <strain evidence="3 4">DSM 27208</strain>
    </source>
</reference>
<dbReference type="InterPro" id="IPR017853">
    <property type="entry name" value="GH"/>
</dbReference>
<proteinExistence type="predicted"/>
<dbReference type="GO" id="GO:0005975">
    <property type="term" value="P:carbohydrate metabolic process"/>
    <property type="evidence" value="ECO:0007669"/>
    <property type="project" value="InterPro"/>
</dbReference>
<dbReference type="AlphaFoldDB" id="A0A285NZZ7"/>
<dbReference type="Pfam" id="PF00128">
    <property type="entry name" value="Alpha-amylase"/>
    <property type="match status" value="1"/>
</dbReference>
<dbReference type="Gene3D" id="3.20.20.80">
    <property type="entry name" value="Glycosidases"/>
    <property type="match status" value="1"/>
</dbReference>
<dbReference type="OrthoDB" id="34423at2157"/>
<dbReference type="SUPFAM" id="SSF51445">
    <property type="entry name" value="(Trans)glycosidases"/>
    <property type="match status" value="1"/>
</dbReference>
<keyword evidence="3" id="KW-0326">Glycosidase</keyword>
<dbReference type="InterPro" id="IPR006047">
    <property type="entry name" value="GH13_cat_dom"/>
</dbReference>
<organism evidence="3 4">
    <name type="scientific">Natronoarchaeum philippinense</name>
    <dbReference type="NCBI Taxonomy" id="558529"/>
    <lineage>
        <taxon>Archaea</taxon>
        <taxon>Methanobacteriati</taxon>
        <taxon>Methanobacteriota</taxon>
        <taxon>Stenosarchaea group</taxon>
        <taxon>Halobacteria</taxon>
        <taxon>Halobacteriales</taxon>
        <taxon>Natronoarchaeaceae</taxon>
    </lineage>
</organism>
<dbReference type="SUPFAM" id="SSF51011">
    <property type="entry name" value="Glycosyl hydrolase domain"/>
    <property type="match status" value="1"/>
</dbReference>
<dbReference type="EMBL" id="OBEJ01000003">
    <property type="protein sequence ID" value="SNZ15029.1"/>
    <property type="molecule type" value="Genomic_DNA"/>
</dbReference>
<evidence type="ECO:0000259" key="2">
    <source>
        <dbReference type="SMART" id="SM00642"/>
    </source>
</evidence>
<dbReference type="RefSeq" id="WP_097009275.1">
    <property type="nucleotide sequence ID" value="NZ_OBEJ01000003.1"/>
</dbReference>
<dbReference type="PANTHER" id="PTHR10357:SF199">
    <property type="entry name" value="ALPHA AMYLASE CATALYTIC REGION"/>
    <property type="match status" value="1"/>
</dbReference>
<keyword evidence="3" id="KW-0378">Hydrolase</keyword>
<keyword evidence="4" id="KW-1185">Reference proteome</keyword>
<gene>
    <name evidence="3" type="ORF">SAMN06269185_2353</name>
</gene>
<feature type="region of interest" description="Disordered" evidence="1">
    <location>
        <begin position="14"/>
        <end position="68"/>
    </location>
</feature>
<dbReference type="SMART" id="SM00642">
    <property type="entry name" value="Aamy"/>
    <property type="match status" value="1"/>
</dbReference>
<sequence>MRRSTHVATLDSLVDVPIADGGRRRPDADEATVDDATPSSHPGPPQFVAVNETIEDPNGNDQEDRDALAPRNPVADATYSWSVVDAPADSEATVGDDPIVGFDPDVPGEYTLALDADDGRHELTVRVFPPENEDDPRPRVELDADVVGEQVVLTATATTPPANSQLDPDIDVELYVDDRDRDALTDAGSVLSAAEIDEPVRIHAVAAGRRYSVADSIRLVPDGDSVSVERPYDPPSWLDDAVFYEIFTRRFPDQDDPTFDQMAEHLDHLDELGVDALWLTPFVDAYSSFGTDDDMGGPHGYDALDYFSVDPELGTMADFEAFVDACHERDIKVVFDLVVNHTSIRHEFFQAASDPDHEDHERYRDWYRWEDEDELVPDTYFGWSNIPNLNYENPEVREFVLSIVDFWVDKVDGFRCDVAWGVQHSFWKEVYDRVQSVDEDFLMLDESVPYFADFSEGEFHIHHDDRLHEALGMAADGDADAVLDAVERRANVGVPSYRPFLQYAENHDLDRFLAEHGRAAQMAAGAATFTLPGNPMLYYGQETGLEGYRDPMNWGEFDEELYDFYRSLVDARKSIPALGSDAGIERVPFYSESDRVLAFSRVADDQRVVVVLNFAEGSRTVRLGSYVETTDLLTDAELSPTERDDGLIEFEVETVAVLEADEPPATGPELDAGDSDDAREFDAEDGLAAVTGDDSTES</sequence>
<feature type="domain" description="Glycosyl hydrolase family 13 catalytic" evidence="2">
    <location>
        <begin position="245"/>
        <end position="572"/>
    </location>
</feature>
<evidence type="ECO:0000256" key="1">
    <source>
        <dbReference type="SAM" id="MobiDB-lite"/>
    </source>
</evidence>
<protein>
    <submittedName>
        <fullName evidence="3">Glycosidase</fullName>
    </submittedName>
</protein>
<feature type="region of interest" description="Disordered" evidence="1">
    <location>
        <begin position="658"/>
        <end position="698"/>
    </location>
</feature>
<dbReference type="GO" id="GO:0016798">
    <property type="term" value="F:hydrolase activity, acting on glycosyl bonds"/>
    <property type="evidence" value="ECO:0007669"/>
    <property type="project" value="UniProtKB-KW"/>
</dbReference>
<accession>A0A285NZZ7</accession>
<evidence type="ECO:0000313" key="4">
    <source>
        <dbReference type="Proteomes" id="UP000219453"/>
    </source>
</evidence>
<dbReference type="PANTHER" id="PTHR10357">
    <property type="entry name" value="ALPHA-AMYLASE FAMILY MEMBER"/>
    <property type="match status" value="1"/>
</dbReference>
<dbReference type="Proteomes" id="UP000219453">
    <property type="component" value="Unassembled WGS sequence"/>
</dbReference>
<evidence type="ECO:0000313" key="3">
    <source>
        <dbReference type="EMBL" id="SNZ15029.1"/>
    </source>
</evidence>
<name>A0A285NZZ7_NATPI</name>